<name>A0A0A8ZMM7_ARUDO</name>
<organism evidence="1">
    <name type="scientific">Arundo donax</name>
    <name type="common">Giant reed</name>
    <name type="synonym">Donax arundinaceus</name>
    <dbReference type="NCBI Taxonomy" id="35708"/>
    <lineage>
        <taxon>Eukaryota</taxon>
        <taxon>Viridiplantae</taxon>
        <taxon>Streptophyta</taxon>
        <taxon>Embryophyta</taxon>
        <taxon>Tracheophyta</taxon>
        <taxon>Spermatophyta</taxon>
        <taxon>Magnoliopsida</taxon>
        <taxon>Liliopsida</taxon>
        <taxon>Poales</taxon>
        <taxon>Poaceae</taxon>
        <taxon>PACMAD clade</taxon>
        <taxon>Arundinoideae</taxon>
        <taxon>Arundineae</taxon>
        <taxon>Arundo</taxon>
    </lineage>
</organism>
<accession>A0A0A8ZMM7</accession>
<evidence type="ECO:0000313" key="1">
    <source>
        <dbReference type="EMBL" id="JAD40629.1"/>
    </source>
</evidence>
<protein>
    <submittedName>
        <fullName evidence="1">Uncharacterized protein</fullName>
    </submittedName>
</protein>
<proteinExistence type="predicted"/>
<sequence length="15" mass="1925">MGLLLKRKWMYHVSY</sequence>
<reference evidence="1" key="2">
    <citation type="journal article" date="2015" name="Data Brief">
        <title>Shoot transcriptome of the giant reed, Arundo donax.</title>
        <authorList>
            <person name="Barrero R.A."/>
            <person name="Guerrero F.D."/>
            <person name="Moolhuijzen P."/>
            <person name="Goolsby J.A."/>
            <person name="Tidwell J."/>
            <person name="Bellgard S.E."/>
            <person name="Bellgard M.I."/>
        </authorList>
    </citation>
    <scope>NUCLEOTIDE SEQUENCE</scope>
    <source>
        <tissue evidence="1">Shoot tissue taken approximately 20 cm above the soil surface</tissue>
    </source>
</reference>
<reference evidence="1" key="1">
    <citation type="submission" date="2014-09" db="EMBL/GenBank/DDBJ databases">
        <authorList>
            <person name="Magalhaes I.L.F."/>
            <person name="Oliveira U."/>
            <person name="Santos F.R."/>
            <person name="Vidigal T.H.D.A."/>
            <person name="Brescovit A.D."/>
            <person name="Santos A.J."/>
        </authorList>
    </citation>
    <scope>NUCLEOTIDE SEQUENCE</scope>
    <source>
        <tissue evidence="1">Shoot tissue taken approximately 20 cm above the soil surface</tissue>
    </source>
</reference>
<dbReference type="EMBL" id="GBRH01257266">
    <property type="protein sequence ID" value="JAD40629.1"/>
    <property type="molecule type" value="Transcribed_RNA"/>
</dbReference>